<evidence type="ECO:0000313" key="2">
    <source>
        <dbReference type="Proteomes" id="UP000075420"/>
    </source>
</evidence>
<organism evidence="1 2">
    <name type="scientific">Sorangium cellulosum</name>
    <name type="common">Polyangium cellulosum</name>
    <dbReference type="NCBI Taxonomy" id="56"/>
    <lineage>
        <taxon>Bacteria</taxon>
        <taxon>Pseudomonadati</taxon>
        <taxon>Myxococcota</taxon>
        <taxon>Polyangia</taxon>
        <taxon>Polyangiales</taxon>
        <taxon>Polyangiaceae</taxon>
        <taxon>Sorangium</taxon>
    </lineage>
</organism>
<dbReference type="EMBL" id="JELY01002440">
    <property type="protein sequence ID" value="KYF52526.1"/>
    <property type="molecule type" value="Genomic_DNA"/>
</dbReference>
<dbReference type="PROSITE" id="PS51318">
    <property type="entry name" value="TAT"/>
    <property type="match status" value="1"/>
</dbReference>
<comment type="caution">
    <text evidence="1">The sequence shown here is derived from an EMBL/GenBank/DDBJ whole genome shotgun (WGS) entry which is preliminary data.</text>
</comment>
<sequence>MSRAAFSRRNFLRTATGLCIGLPFLEATHGDVWAADGRARRFIVFFSHGGTITSRHNSGSKGDPWKPGAWSMLDLWAPGDEGQALEVLGEEMAPLEAHKRDLTLLRGVDDAAGLVQGDYGGHHGCSNATVLTCADTTSGGDDARALGPSIDRVIAQRLASESPTPFSSIDLMVDGHNYGEPLYGAAGEQVSTEKDPTSAFDRLFKDVAESTSGPTPEQLRIRAQRKSVLDGVSEQLAALKGRVSAADRHQLDAHAEHIRSLEKKLEGVASLAACTKPDVGGAPAYQGYGAYTGGGIEEAAPLMIDILLHAFRCGLTRVATFQIADVLTSWLPQPYFTDLGHSLGHAGLDVGPSGAEPDRLEDWRATILANRNWRMEMLARLLDGLKSTPEGDGTMLDNSIVLFTSEFGCGGAHSPRDVPVLLAGKAGGRWPGGRHVNYNQRASADPTQSEYETNVSLHNVYTSILRAFGQEDAHFGNDTAYRKGPLAELP</sequence>
<dbReference type="InterPro" id="IPR011447">
    <property type="entry name" value="DUF1552"/>
</dbReference>
<name>A0A150PA73_SORCE</name>
<protein>
    <recommendedName>
        <fullName evidence="3">DUF1552 domain-containing protein</fullName>
    </recommendedName>
</protein>
<dbReference type="InterPro" id="IPR006311">
    <property type="entry name" value="TAT_signal"/>
</dbReference>
<proteinExistence type="predicted"/>
<dbReference type="Pfam" id="PF07586">
    <property type="entry name" value="HXXSHH"/>
    <property type="match status" value="1"/>
</dbReference>
<dbReference type="Proteomes" id="UP000075420">
    <property type="component" value="Unassembled WGS sequence"/>
</dbReference>
<evidence type="ECO:0000313" key="1">
    <source>
        <dbReference type="EMBL" id="KYF52526.1"/>
    </source>
</evidence>
<accession>A0A150PA73</accession>
<dbReference type="AlphaFoldDB" id="A0A150PA73"/>
<evidence type="ECO:0008006" key="3">
    <source>
        <dbReference type="Google" id="ProtNLM"/>
    </source>
</evidence>
<reference evidence="1 2" key="1">
    <citation type="submission" date="2014-02" db="EMBL/GenBank/DDBJ databases">
        <title>The small core and large imbalanced accessory genome model reveals a collaborative survival strategy of Sorangium cellulosum strains in nature.</title>
        <authorList>
            <person name="Han K."/>
            <person name="Peng R."/>
            <person name="Blom J."/>
            <person name="Li Y.-Z."/>
        </authorList>
    </citation>
    <scope>NUCLEOTIDE SEQUENCE [LARGE SCALE GENOMIC DNA]</scope>
    <source>
        <strain evidence="1 2">So0157-25</strain>
    </source>
</reference>
<gene>
    <name evidence="1" type="ORF">BE08_35705</name>
</gene>